<evidence type="ECO:0000256" key="1">
    <source>
        <dbReference type="SAM" id="Phobius"/>
    </source>
</evidence>
<protein>
    <submittedName>
        <fullName evidence="3">G-protein coupled receptors family 1 profile domain-containing protein</fullName>
    </submittedName>
</protein>
<dbReference type="Proteomes" id="UP000036681">
    <property type="component" value="Unplaced"/>
</dbReference>
<feature type="transmembrane region" description="Helical" evidence="1">
    <location>
        <begin position="56"/>
        <end position="88"/>
    </location>
</feature>
<accession>A0A9J2PZH0</accession>
<keyword evidence="1" id="KW-0812">Transmembrane</keyword>
<keyword evidence="1" id="KW-1133">Transmembrane helix</keyword>
<sequence length="152" mass="17182">MRTETRVIVEYIVYALLVIIAILTLTITALGIIAVLRYNRKRKRGDEEDSTNNSRLNLVSFIIYCTPLNVLNIPVCLSAIITFLRIFLPDFIKGLRLRLSLPCDAGNEVIQARTIIICLSTLIALSPYRDSALRMFCMHSNKTMRSAFVSLS</sequence>
<organism evidence="2 3">
    <name type="scientific">Ascaris lumbricoides</name>
    <name type="common">Giant roundworm</name>
    <dbReference type="NCBI Taxonomy" id="6252"/>
    <lineage>
        <taxon>Eukaryota</taxon>
        <taxon>Metazoa</taxon>
        <taxon>Ecdysozoa</taxon>
        <taxon>Nematoda</taxon>
        <taxon>Chromadorea</taxon>
        <taxon>Rhabditida</taxon>
        <taxon>Spirurina</taxon>
        <taxon>Ascaridomorpha</taxon>
        <taxon>Ascaridoidea</taxon>
        <taxon>Ascarididae</taxon>
        <taxon>Ascaris</taxon>
    </lineage>
</organism>
<evidence type="ECO:0000313" key="3">
    <source>
        <dbReference type="WBParaSite" id="ALUE_0001538301-mRNA-1"/>
    </source>
</evidence>
<name>A0A9J2PZH0_ASCLU</name>
<evidence type="ECO:0000313" key="2">
    <source>
        <dbReference type="Proteomes" id="UP000036681"/>
    </source>
</evidence>
<dbReference type="AlphaFoldDB" id="A0A9J2PZH0"/>
<feature type="transmembrane region" description="Helical" evidence="1">
    <location>
        <begin position="12"/>
        <end position="36"/>
    </location>
</feature>
<keyword evidence="2" id="KW-1185">Reference proteome</keyword>
<reference evidence="3" key="1">
    <citation type="submission" date="2023-03" db="UniProtKB">
        <authorList>
            <consortium name="WormBaseParasite"/>
        </authorList>
    </citation>
    <scope>IDENTIFICATION</scope>
</reference>
<dbReference type="WBParaSite" id="ALUE_0001538301-mRNA-1">
    <property type="protein sequence ID" value="ALUE_0001538301-mRNA-1"/>
    <property type="gene ID" value="ALUE_0001538301"/>
</dbReference>
<keyword evidence="1" id="KW-0472">Membrane</keyword>
<proteinExistence type="predicted"/>
<feature type="transmembrane region" description="Helical" evidence="1">
    <location>
        <begin position="108"/>
        <end position="128"/>
    </location>
</feature>